<dbReference type="PROSITE" id="PS51523">
    <property type="entry name" value="ZF_HD_DIMER"/>
    <property type="match status" value="1"/>
</dbReference>
<keyword evidence="3" id="KW-0862">Zinc</keyword>
<accession>A0A7N0TFT5</accession>
<evidence type="ECO:0000259" key="5">
    <source>
        <dbReference type="PROSITE" id="PS51523"/>
    </source>
</evidence>
<reference evidence="6" key="1">
    <citation type="submission" date="2021-01" db="UniProtKB">
        <authorList>
            <consortium name="EnsemblPlants"/>
        </authorList>
    </citation>
    <scope>IDENTIFICATION</scope>
</reference>
<dbReference type="GO" id="GO:0000976">
    <property type="term" value="F:transcription cis-regulatory region binding"/>
    <property type="evidence" value="ECO:0007669"/>
    <property type="project" value="TreeGrafter"/>
</dbReference>
<name>A0A7N0TFT5_KALFE</name>
<evidence type="ECO:0000256" key="2">
    <source>
        <dbReference type="ARBA" id="ARBA00022771"/>
    </source>
</evidence>
<keyword evidence="2" id="KW-0863">Zinc-finger</keyword>
<feature type="region of interest" description="Disordered" evidence="4">
    <location>
        <begin position="60"/>
        <end position="82"/>
    </location>
</feature>
<dbReference type="GO" id="GO:0008270">
    <property type="term" value="F:zinc ion binding"/>
    <property type="evidence" value="ECO:0007669"/>
    <property type="project" value="UniProtKB-KW"/>
</dbReference>
<dbReference type="GO" id="GO:0005634">
    <property type="term" value="C:nucleus"/>
    <property type="evidence" value="ECO:0007669"/>
    <property type="project" value="TreeGrafter"/>
</dbReference>
<evidence type="ECO:0000313" key="6">
    <source>
        <dbReference type="EnsemblPlants" id="Kaladp0036s0187.1.v1.1.CDS.1"/>
    </source>
</evidence>
<evidence type="ECO:0000313" key="7">
    <source>
        <dbReference type="Proteomes" id="UP000594263"/>
    </source>
</evidence>
<proteinExistence type="predicted"/>
<dbReference type="AlphaFoldDB" id="A0A7N0TFT5"/>
<sequence length="191" mass="21536">MNANRYYYDGCCNRNWAAQHGLVVRDGCRQYVPEPGMPNRCFVCGCHRHFHQRCVFLGMPSNPPPPPAQEPPTPPPPQRQPRPLNVVRQVEVHAREGNEEPQPFRRFTSDQLTSMELLAEEINWDISRLKMNNDELAEACHPIGVTVTQFKRWVRVQKRKRRIRIGGRNEAGASGTATGSGGCHPAATDSA</sequence>
<dbReference type="PANTHER" id="PTHR31948">
    <property type="entry name" value="ZINC-FINGER HOMEODOMAIN PROTEIN 2"/>
    <property type="match status" value="1"/>
</dbReference>
<dbReference type="Pfam" id="PF04770">
    <property type="entry name" value="ZF-HD_dimer"/>
    <property type="match status" value="1"/>
</dbReference>
<dbReference type="Proteomes" id="UP000594263">
    <property type="component" value="Unplaced"/>
</dbReference>
<evidence type="ECO:0000256" key="1">
    <source>
        <dbReference type="ARBA" id="ARBA00022723"/>
    </source>
</evidence>
<organism evidence="6 7">
    <name type="scientific">Kalanchoe fedtschenkoi</name>
    <name type="common">Lavender scallops</name>
    <name type="synonym">South American air plant</name>
    <dbReference type="NCBI Taxonomy" id="63787"/>
    <lineage>
        <taxon>Eukaryota</taxon>
        <taxon>Viridiplantae</taxon>
        <taxon>Streptophyta</taxon>
        <taxon>Embryophyta</taxon>
        <taxon>Tracheophyta</taxon>
        <taxon>Spermatophyta</taxon>
        <taxon>Magnoliopsida</taxon>
        <taxon>eudicotyledons</taxon>
        <taxon>Gunneridae</taxon>
        <taxon>Pentapetalae</taxon>
        <taxon>Saxifragales</taxon>
        <taxon>Crassulaceae</taxon>
        <taxon>Kalanchoe</taxon>
    </lineage>
</organism>
<protein>
    <recommendedName>
        <fullName evidence="5">ZF-HD dimerization-type domain-containing protein</fullName>
    </recommendedName>
</protein>
<evidence type="ECO:0000256" key="4">
    <source>
        <dbReference type="SAM" id="MobiDB-lite"/>
    </source>
</evidence>
<dbReference type="GO" id="GO:0003700">
    <property type="term" value="F:DNA-binding transcription factor activity"/>
    <property type="evidence" value="ECO:0007669"/>
    <property type="project" value="TreeGrafter"/>
</dbReference>
<dbReference type="Gramene" id="Kaladp0036s0187.1.v1.1">
    <property type="protein sequence ID" value="Kaladp0036s0187.1.v1.1.CDS.1"/>
    <property type="gene ID" value="Kaladp0036s0187.v1.1"/>
</dbReference>
<keyword evidence="1" id="KW-0479">Metal-binding</keyword>
<feature type="domain" description="ZF-HD dimerization-type" evidence="5">
    <location>
        <begin position="9"/>
        <end position="54"/>
    </location>
</feature>
<dbReference type="InterPro" id="IPR006456">
    <property type="entry name" value="ZF_HD_homeobox_Cys/His_dimer"/>
</dbReference>
<dbReference type="Gene3D" id="1.10.10.60">
    <property type="entry name" value="Homeodomain-like"/>
    <property type="match status" value="1"/>
</dbReference>
<feature type="compositionally biased region" description="Low complexity" evidence="4">
    <location>
        <begin position="166"/>
        <end position="177"/>
    </location>
</feature>
<evidence type="ECO:0000256" key="3">
    <source>
        <dbReference type="ARBA" id="ARBA00022833"/>
    </source>
</evidence>
<keyword evidence="7" id="KW-1185">Reference proteome</keyword>
<dbReference type="PANTHER" id="PTHR31948:SF171">
    <property type="entry name" value="HOMEOBOX DOMAIN-CONTAINING PROTEIN"/>
    <property type="match status" value="1"/>
</dbReference>
<feature type="compositionally biased region" description="Pro residues" evidence="4">
    <location>
        <begin position="61"/>
        <end position="80"/>
    </location>
</feature>
<dbReference type="EnsemblPlants" id="Kaladp0036s0187.1.v1.1">
    <property type="protein sequence ID" value="Kaladp0036s0187.1.v1.1.CDS.1"/>
    <property type="gene ID" value="Kaladp0036s0187.v1.1"/>
</dbReference>
<dbReference type="GO" id="GO:0050793">
    <property type="term" value="P:regulation of developmental process"/>
    <property type="evidence" value="ECO:0007669"/>
    <property type="project" value="TreeGrafter"/>
</dbReference>
<feature type="region of interest" description="Disordered" evidence="4">
    <location>
        <begin position="166"/>
        <end position="191"/>
    </location>
</feature>